<organism evidence="2 3">
    <name type="scientific">Maribacter dokdonensis</name>
    <dbReference type="NCBI Taxonomy" id="320912"/>
    <lineage>
        <taxon>Bacteria</taxon>
        <taxon>Pseudomonadati</taxon>
        <taxon>Bacteroidota</taxon>
        <taxon>Flavobacteriia</taxon>
        <taxon>Flavobacteriales</taxon>
        <taxon>Flavobacteriaceae</taxon>
        <taxon>Maribacter</taxon>
    </lineage>
</organism>
<protein>
    <submittedName>
        <fullName evidence="2">Nucleoside-diphosphate-sugar epimerase</fullName>
    </submittedName>
</protein>
<dbReference type="Gene3D" id="3.40.50.720">
    <property type="entry name" value="NAD(P)-binding Rossmann-like Domain"/>
    <property type="match status" value="1"/>
</dbReference>
<dbReference type="InterPro" id="IPR001509">
    <property type="entry name" value="Epimerase_deHydtase"/>
</dbReference>
<feature type="domain" description="NAD-dependent epimerase/dehydratase" evidence="1">
    <location>
        <begin position="4"/>
        <end position="168"/>
    </location>
</feature>
<dbReference type="Pfam" id="PF01370">
    <property type="entry name" value="Epimerase"/>
    <property type="match status" value="1"/>
</dbReference>
<accession>A0A1H4MD62</accession>
<dbReference type="RefSeq" id="WP_074671700.1">
    <property type="nucleotide sequence ID" value="NZ_FNTB01000001.1"/>
</dbReference>
<dbReference type="AlphaFoldDB" id="A0A1H4MD62"/>
<name>A0A1H4MD62_9FLAO</name>
<dbReference type="PANTHER" id="PTHR43245:SF13">
    <property type="entry name" value="UDP-D-APIOSE_UDP-D-XYLOSE SYNTHASE 2"/>
    <property type="match status" value="1"/>
</dbReference>
<dbReference type="InterPro" id="IPR036291">
    <property type="entry name" value="NAD(P)-bd_dom_sf"/>
</dbReference>
<proteinExistence type="predicted"/>
<dbReference type="SUPFAM" id="SSF51735">
    <property type="entry name" value="NAD(P)-binding Rossmann-fold domains"/>
    <property type="match status" value="1"/>
</dbReference>
<dbReference type="InterPro" id="IPR050177">
    <property type="entry name" value="Lipid_A_modif_metabolic_enz"/>
</dbReference>
<sequence>MTNITITGGSGFIGTNLISYLLEKGYSIQNLDINPPKNKKLIGYWESVDILDNKTLYTKISAFKPEILIHLAAVTDLDGTTLEYYAANTKGTENIIEICNSLDSLKKVIFTSSMYVCRPGYIPKNYDDYNPHTTYGESKVAGEQLVKAIKQADYNWVIIRPTSIWGPWFGVPYIDFFEIVYKGRFVDFGRACTKTYGFIDNSVYQIHKLMEVENIHGQSFYIGDKPPIQISDWGNEISTEMGKGPIKSVPFSLLKLASIIGDILIKCGIKFPMSSFRLKNMTTNNILPLDNLYEVVGEPPISRNSGIKRTLSWLQQEKGYKYS</sequence>
<evidence type="ECO:0000313" key="2">
    <source>
        <dbReference type="EMBL" id="SEB80883.1"/>
    </source>
</evidence>
<dbReference type="Proteomes" id="UP000183038">
    <property type="component" value="Unassembled WGS sequence"/>
</dbReference>
<dbReference type="PANTHER" id="PTHR43245">
    <property type="entry name" value="BIFUNCTIONAL POLYMYXIN RESISTANCE PROTEIN ARNA"/>
    <property type="match status" value="1"/>
</dbReference>
<dbReference type="OrthoDB" id="329806at2"/>
<evidence type="ECO:0000313" key="3">
    <source>
        <dbReference type="Proteomes" id="UP000183038"/>
    </source>
</evidence>
<evidence type="ECO:0000259" key="1">
    <source>
        <dbReference type="Pfam" id="PF01370"/>
    </source>
</evidence>
<dbReference type="EMBL" id="FNTB01000001">
    <property type="protein sequence ID" value="SEB80883.1"/>
    <property type="molecule type" value="Genomic_DNA"/>
</dbReference>
<gene>
    <name evidence="2" type="ORF">SAMN05192540_1599</name>
</gene>
<reference evidence="2 3" key="1">
    <citation type="submission" date="2016-10" db="EMBL/GenBank/DDBJ databases">
        <authorList>
            <person name="de Groot N.N."/>
        </authorList>
    </citation>
    <scope>NUCLEOTIDE SEQUENCE [LARGE SCALE GENOMIC DNA]</scope>
    <source>
        <strain evidence="2 3">MAR_2009_71</strain>
    </source>
</reference>